<evidence type="ECO:0000313" key="2">
    <source>
        <dbReference type="Proteomes" id="UP001259803"/>
    </source>
</evidence>
<evidence type="ECO:0000313" key="1">
    <source>
        <dbReference type="EMBL" id="MDT0577124.1"/>
    </source>
</evidence>
<name>A0ABU2ZNH6_9SPHN</name>
<proteinExistence type="predicted"/>
<organism evidence="1 2">
    <name type="scientific">Croceicoccus esteveae</name>
    <dbReference type="NCBI Taxonomy" id="3075597"/>
    <lineage>
        <taxon>Bacteria</taxon>
        <taxon>Pseudomonadati</taxon>
        <taxon>Pseudomonadota</taxon>
        <taxon>Alphaproteobacteria</taxon>
        <taxon>Sphingomonadales</taxon>
        <taxon>Erythrobacteraceae</taxon>
        <taxon>Croceicoccus</taxon>
    </lineage>
</organism>
<protein>
    <submittedName>
        <fullName evidence="1">Uncharacterized protein</fullName>
    </submittedName>
</protein>
<dbReference type="EMBL" id="JAVRHS010000018">
    <property type="protein sequence ID" value="MDT0577124.1"/>
    <property type="molecule type" value="Genomic_DNA"/>
</dbReference>
<keyword evidence="2" id="KW-1185">Reference proteome</keyword>
<dbReference type="RefSeq" id="WP_311341710.1">
    <property type="nucleotide sequence ID" value="NZ_JAVRHS010000018.1"/>
</dbReference>
<dbReference type="Proteomes" id="UP001259803">
    <property type="component" value="Unassembled WGS sequence"/>
</dbReference>
<comment type="caution">
    <text evidence="1">The sequence shown here is derived from an EMBL/GenBank/DDBJ whole genome shotgun (WGS) entry which is preliminary data.</text>
</comment>
<gene>
    <name evidence="1" type="ORF">RM533_13205</name>
</gene>
<reference evidence="1 2" key="1">
    <citation type="submission" date="2023-09" db="EMBL/GenBank/DDBJ databases">
        <authorList>
            <person name="Rey-Velasco X."/>
        </authorList>
    </citation>
    <scope>NUCLEOTIDE SEQUENCE [LARGE SCALE GENOMIC DNA]</scope>
    <source>
        <strain evidence="1 2">F390</strain>
    </source>
</reference>
<accession>A0ABU2ZNH6</accession>
<sequence length="65" mass="7004">MNVTNLLAGWSANRFGAQPIVLLGIRSAALRQAAAGYAASKSLMVAAMVRDPVALRAGWRHRQDR</sequence>